<gene>
    <name evidence="1" type="ORF">IV203_016573</name>
</gene>
<reference evidence="1" key="1">
    <citation type="journal article" date="2021" name="Sci. Rep.">
        <title>Diploid genomic architecture of Nitzschia inconspicua, an elite biomass production diatom.</title>
        <authorList>
            <person name="Oliver A."/>
            <person name="Podell S."/>
            <person name="Pinowska A."/>
            <person name="Traller J.C."/>
            <person name="Smith S.R."/>
            <person name="McClure R."/>
            <person name="Beliaev A."/>
            <person name="Bohutskyi P."/>
            <person name="Hill E.A."/>
            <person name="Rabines A."/>
            <person name="Zheng H."/>
            <person name="Allen L.Z."/>
            <person name="Kuo A."/>
            <person name="Grigoriev I.V."/>
            <person name="Allen A.E."/>
            <person name="Hazlebeck D."/>
            <person name="Allen E.E."/>
        </authorList>
    </citation>
    <scope>NUCLEOTIDE SEQUENCE</scope>
    <source>
        <strain evidence="1">Hildebrandi</strain>
    </source>
</reference>
<evidence type="ECO:0000313" key="2">
    <source>
        <dbReference type="Proteomes" id="UP000693970"/>
    </source>
</evidence>
<dbReference type="AlphaFoldDB" id="A0A9K3KRN7"/>
<organism evidence="1 2">
    <name type="scientific">Nitzschia inconspicua</name>
    <dbReference type="NCBI Taxonomy" id="303405"/>
    <lineage>
        <taxon>Eukaryota</taxon>
        <taxon>Sar</taxon>
        <taxon>Stramenopiles</taxon>
        <taxon>Ochrophyta</taxon>
        <taxon>Bacillariophyta</taxon>
        <taxon>Bacillariophyceae</taxon>
        <taxon>Bacillariophycidae</taxon>
        <taxon>Bacillariales</taxon>
        <taxon>Bacillariaceae</taxon>
        <taxon>Nitzschia</taxon>
    </lineage>
</organism>
<accession>A0A9K3KRN7</accession>
<name>A0A9K3KRN7_9STRA</name>
<evidence type="ECO:0000313" key="1">
    <source>
        <dbReference type="EMBL" id="KAG7347868.1"/>
    </source>
</evidence>
<sequence>MWTNENCLCTRTRQSIMQLQCWSRSSSHSSIGTMHQRDYGREGVEDLTNMFDLMMTEEFMRDHSKCDRNVDSIYVKSWTS</sequence>
<protein>
    <submittedName>
        <fullName evidence="1">Uncharacterized protein</fullName>
    </submittedName>
</protein>
<dbReference type="Proteomes" id="UP000693970">
    <property type="component" value="Unassembled WGS sequence"/>
</dbReference>
<reference evidence="1" key="2">
    <citation type="submission" date="2021-04" db="EMBL/GenBank/DDBJ databases">
        <authorList>
            <person name="Podell S."/>
        </authorList>
    </citation>
    <scope>NUCLEOTIDE SEQUENCE</scope>
    <source>
        <strain evidence="1">Hildebrandi</strain>
    </source>
</reference>
<comment type="caution">
    <text evidence="1">The sequence shown here is derived from an EMBL/GenBank/DDBJ whole genome shotgun (WGS) entry which is preliminary data.</text>
</comment>
<proteinExistence type="predicted"/>
<dbReference type="EMBL" id="JAGRRH010000020">
    <property type="protein sequence ID" value="KAG7347868.1"/>
    <property type="molecule type" value="Genomic_DNA"/>
</dbReference>
<keyword evidence="2" id="KW-1185">Reference proteome</keyword>